<organism evidence="1 2">
    <name type="scientific">Pyxicephalus adspersus</name>
    <name type="common">African bullfrog</name>
    <dbReference type="NCBI Taxonomy" id="30357"/>
    <lineage>
        <taxon>Eukaryota</taxon>
        <taxon>Metazoa</taxon>
        <taxon>Chordata</taxon>
        <taxon>Craniata</taxon>
        <taxon>Vertebrata</taxon>
        <taxon>Euteleostomi</taxon>
        <taxon>Amphibia</taxon>
        <taxon>Batrachia</taxon>
        <taxon>Anura</taxon>
        <taxon>Neobatrachia</taxon>
        <taxon>Ranoidea</taxon>
        <taxon>Pyxicephalidae</taxon>
        <taxon>Pyxicephalinae</taxon>
        <taxon>Pyxicephalus</taxon>
    </lineage>
</organism>
<dbReference type="EMBL" id="DYDO01000012">
    <property type="protein sequence ID" value="DBA15613.1"/>
    <property type="molecule type" value="Genomic_DNA"/>
</dbReference>
<dbReference type="AlphaFoldDB" id="A0AAV2ZNG2"/>
<sequence length="123" mass="13804">MRCMHVYEAVELPLYFHKHLTSIREIQGEHLHLFQESTQRRQLNSLSNKLGLSAELLLLPGSHLHLLFTRRHHGADSTSEYMGASKKGNISNSGISSLKCRSTGRGGCGHHLTELQLKAYGLE</sequence>
<proteinExistence type="predicted"/>
<gene>
    <name evidence="1" type="ORF">GDO54_004803</name>
</gene>
<name>A0AAV2ZNG2_PYXAD</name>
<protein>
    <submittedName>
        <fullName evidence="1">Uncharacterized protein</fullName>
    </submittedName>
</protein>
<evidence type="ECO:0000313" key="1">
    <source>
        <dbReference type="EMBL" id="DBA15613.1"/>
    </source>
</evidence>
<reference evidence="1" key="1">
    <citation type="thesis" date="2020" institute="ProQuest LLC" country="789 East Eisenhower Parkway, Ann Arbor, MI, USA">
        <title>Comparative Genomics and Chromosome Evolution.</title>
        <authorList>
            <person name="Mudd A.B."/>
        </authorList>
    </citation>
    <scope>NUCLEOTIDE SEQUENCE</scope>
    <source>
        <strain evidence="1">1538</strain>
        <tissue evidence="1">Blood</tissue>
    </source>
</reference>
<accession>A0AAV2ZNG2</accession>
<keyword evidence="2" id="KW-1185">Reference proteome</keyword>
<comment type="caution">
    <text evidence="1">The sequence shown here is derived from an EMBL/GenBank/DDBJ whole genome shotgun (WGS) entry which is preliminary data.</text>
</comment>
<dbReference type="Proteomes" id="UP001181693">
    <property type="component" value="Unassembled WGS sequence"/>
</dbReference>
<evidence type="ECO:0000313" key="2">
    <source>
        <dbReference type="Proteomes" id="UP001181693"/>
    </source>
</evidence>